<reference evidence="3" key="2">
    <citation type="journal article" date="2021" name="Microbiome">
        <title>Successional dynamics and alternative stable states in a saline activated sludge microbial community over 9 years.</title>
        <authorList>
            <person name="Wang Y."/>
            <person name="Ye J."/>
            <person name="Ju F."/>
            <person name="Liu L."/>
            <person name="Boyd J.A."/>
            <person name="Deng Y."/>
            <person name="Parks D.H."/>
            <person name="Jiang X."/>
            <person name="Yin X."/>
            <person name="Woodcroft B.J."/>
            <person name="Tyson G.W."/>
            <person name="Hugenholtz P."/>
            <person name="Polz M.F."/>
            <person name="Zhang T."/>
        </authorList>
    </citation>
    <scope>NUCLEOTIDE SEQUENCE</scope>
    <source>
        <strain evidence="3">HKST-UBA11</strain>
    </source>
</reference>
<dbReference type="Pfam" id="PF13229">
    <property type="entry name" value="Beta_helix"/>
    <property type="match status" value="1"/>
</dbReference>
<protein>
    <submittedName>
        <fullName evidence="3">Right-handed parallel beta-helix repeat-containing protein</fullName>
    </submittedName>
</protein>
<dbReference type="InterPro" id="IPR006626">
    <property type="entry name" value="PbH1"/>
</dbReference>
<keyword evidence="1" id="KW-1133">Transmembrane helix</keyword>
<feature type="transmembrane region" description="Helical" evidence="1">
    <location>
        <begin position="21"/>
        <end position="41"/>
    </location>
</feature>
<dbReference type="GO" id="GO:0000272">
    <property type="term" value="P:polysaccharide catabolic process"/>
    <property type="evidence" value="ECO:0007669"/>
    <property type="project" value="InterPro"/>
</dbReference>
<dbReference type="InterPro" id="IPR039448">
    <property type="entry name" value="Beta_helix"/>
</dbReference>
<accession>A0A955L807</accession>
<comment type="caution">
    <text evidence="3">The sequence shown here is derived from an EMBL/GenBank/DDBJ whole genome shotgun (WGS) entry which is preliminary data.</text>
</comment>
<dbReference type="Gene3D" id="1.10.1330.10">
    <property type="entry name" value="Dockerin domain"/>
    <property type="match status" value="1"/>
</dbReference>
<sequence>MKRTLFEKTTYHLKRVSFRTRGVVLIVLMVLFALGMGVYVFQENQAPEEGSAAILESVTVCPDDFSGDISIVGCTYSGAVGIREAYNDVADGWTVKLIPGVYDTSTINGLSNLTPFLSLTKSVSIQNSDQDEKARIISSNSSVDAITISANNVTIQGLEVTGFRSAIDLASGSNFTIIASNFHTNVAGIVARGNSSGRIIKNSIYENTGIGIEGQDSAVIQIQNNTLYGNESYGLLCQGSSDCTIINNIAVNNNNGGIFIASTDNVTQLAYNDSFANNQGNWNSNLGINWPPGTNISQDPFFVNVNDKNFRLQNNSPAIDTGHPLIEDFDGTRSDMGAFGGGTSVAQCVVNEDCSGGQVCMEGICGVISDPSCENGSCVTCSEASECSSNQTCDSGNCMCTFGYQNCDDNFVNGCETQVLTSQENCGACGNVCEYGFNCISGECTETNFCEVDDDCPEPESNQRAICVDPSTKALEVTSLAYACQSNLCIGRGIVQTINHETCIDGTTCIDGACLSEEVGECSIDSDCPAGGEQEQIVCINDTTLATEVSTSSYTCTTANTCSESIVTTFINEQSCSTGKICQAGSCVDPGSDDGSGDTGGGVSQIPERPVFNPISESQFVSSLDVVISALEDSIETLEYRINNGDIQTYTSDEKPLSFTLTINETSIIEARSVRGELESSFASATYPKISLTNPTNLAFSCESSGAGVTFTWAEVPGAKAYLVRINRDGVFNPADPESGDQFVFTQNSSYTAYNISAGNIYQSWSVQPLTTNDQDPDNYDSTKNLESLGGQFNCNSASADIPSIDPYQVTTFLDSITISGTKPGGASILVDGVEVVPINSSQTWSTQLALNEMGLNSFKVQTQTVSGNYSQEVPVYIRKCLYGDINCDEYVNIADFALFIEAIQIQVKLDRGEQVQKYQINVLSDMNIDSKNDVGDFGLFKSEYLKHN</sequence>
<dbReference type="Proteomes" id="UP000754563">
    <property type="component" value="Unassembled WGS sequence"/>
</dbReference>
<dbReference type="InterPro" id="IPR011050">
    <property type="entry name" value="Pectin_lyase_fold/virulence"/>
</dbReference>
<organism evidence="3 4">
    <name type="scientific">Candidatus Dojkabacteria bacterium</name>
    <dbReference type="NCBI Taxonomy" id="2099670"/>
    <lineage>
        <taxon>Bacteria</taxon>
        <taxon>Candidatus Dojkabacteria</taxon>
    </lineage>
</organism>
<evidence type="ECO:0000256" key="1">
    <source>
        <dbReference type="SAM" id="Phobius"/>
    </source>
</evidence>
<reference evidence="3" key="1">
    <citation type="submission" date="2020-04" db="EMBL/GenBank/DDBJ databases">
        <authorList>
            <person name="Zhang T."/>
        </authorList>
    </citation>
    <scope>NUCLEOTIDE SEQUENCE</scope>
    <source>
        <strain evidence="3">HKST-UBA11</strain>
    </source>
</reference>
<dbReference type="NCBIfam" id="TIGR03804">
    <property type="entry name" value="para_beta_helix"/>
    <property type="match status" value="1"/>
</dbReference>
<dbReference type="AlphaFoldDB" id="A0A955L807"/>
<feature type="domain" description="Right handed beta helix" evidence="2">
    <location>
        <begin position="136"/>
        <end position="266"/>
    </location>
</feature>
<dbReference type="Gene3D" id="2.160.20.10">
    <property type="entry name" value="Single-stranded right-handed beta-helix, Pectin lyase-like"/>
    <property type="match status" value="1"/>
</dbReference>
<dbReference type="InterPro" id="IPR012334">
    <property type="entry name" value="Pectin_lyas_fold"/>
</dbReference>
<keyword evidence="1" id="KW-0472">Membrane</keyword>
<evidence type="ECO:0000259" key="2">
    <source>
        <dbReference type="Pfam" id="PF13229"/>
    </source>
</evidence>
<keyword evidence="1" id="KW-0812">Transmembrane</keyword>
<dbReference type="InterPro" id="IPR036439">
    <property type="entry name" value="Dockerin_dom_sf"/>
</dbReference>
<gene>
    <name evidence="3" type="ORF">KC717_03580</name>
</gene>
<dbReference type="SUPFAM" id="SSF51126">
    <property type="entry name" value="Pectin lyase-like"/>
    <property type="match status" value="1"/>
</dbReference>
<evidence type="ECO:0000313" key="3">
    <source>
        <dbReference type="EMBL" id="MCA9385703.1"/>
    </source>
</evidence>
<proteinExistence type="predicted"/>
<dbReference type="SMART" id="SM00710">
    <property type="entry name" value="PbH1"/>
    <property type="match status" value="5"/>
</dbReference>
<name>A0A955L807_9BACT</name>
<dbReference type="EMBL" id="JAGQLH010000038">
    <property type="protein sequence ID" value="MCA9385703.1"/>
    <property type="molecule type" value="Genomic_DNA"/>
</dbReference>
<evidence type="ECO:0000313" key="4">
    <source>
        <dbReference type="Proteomes" id="UP000754563"/>
    </source>
</evidence>
<dbReference type="InterPro" id="IPR022441">
    <property type="entry name" value="Para_beta_helix_rpt-2"/>
</dbReference>